<dbReference type="EMBL" id="JARBHB010000008">
    <property type="protein sequence ID" value="KAJ8876620.1"/>
    <property type="molecule type" value="Genomic_DNA"/>
</dbReference>
<proteinExistence type="predicted"/>
<evidence type="ECO:0000313" key="2">
    <source>
        <dbReference type="Proteomes" id="UP001159363"/>
    </source>
</evidence>
<name>A0ABQ9GX60_9NEOP</name>
<organism evidence="1 2">
    <name type="scientific">Dryococelus australis</name>
    <dbReference type="NCBI Taxonomy" id="614101"/>
    <lineage>
        <taxon>Eukaryota</taxon>
        <taxon>Metazoa</taxon>
        <taxon>Ecdysozoa</taxon>
        <taxon>Arthropoda</taxon>
        <taxon>Hexapoda</taxon>
        <taxon>Insecta</taxon>
        <taxon>Pterygota</taxon>
        <taxon>Neoptera</taxon>
        <taxon>Polyneoptera</taxon>
        <taxon>Phasmatodea</taxon>
        <taxon>Verophasmatodea</taxon>
        <taxon>Anareolatae</taxon>
        <taxon>Phasmatidae</taxon>
        <taxon>Eurycanthinae</taxon>
        <taxon>Dryococelus</taxon>
    </lineage>
</organism>
<accession>A0ABQ9GX60</accession>
<evidence type="ECO:0000313" key="1">
    <source>
        <dbReference type="EMBL" id="KAJ8876620.1"/>
    </source>
</evidence>
<dbReference type="Proteomes" id="UP001159363">
    <property type="component" value="Chromosome 7"/>
</dbReference>
<keyword evidence="2" id="KW-1185">Reference proteome</keyword>
<gene>
    <name evidence="1" type="ORF">PR048_021065</name>
</gene>
<sequence length="130" mass="14788">MKVIRYPNLSSAIRPVGHGPDLHVPKPPEVLDDIILDVCSDAKSDADEQADEFECTDNLEPNLITPTELNDLVRDLVIMKEKAELVGSRLQENKLLAVGTNVYLYRRKERSFSQFLKQEGFQYTARILMV</sequence>
<reference evidence="1 2" key="1">
    <citation type="submission" date="2023-02" db="EMBL/GenBank/DDBJ databases">
        <title>LHISI_Scaffold_Assembly.</title>
        <authorList>
            <person name="Stuart O.P."/>
            <person name="Cleave R."/>
            <person name="Magrath M.J.L."/>
            <person name="Mikheyev A.S."/>
        </authorList>
    </citation>
    <scope>NUCLEOTIDE SEQUENCE [LARGE SCALE GENOMIC DNA]</scope>
    <source>
        <strain evidence="1">Daus_M_001</strain>
        <tissue evidence="1">Leg muscle</tissue>
    </source>
</reference>
<protein>
    <submittedName>
        <fullName evidence="1">Uncharacterized protein</fullName>
    </submittedName>
</protein>
<comment type="caution">
    <text evidence="1">The sequence shown here is derived from an EMBL/GenBank/DDBJ whole genome shotgun (WGS) entry which is preliminary data.</text>
</comment>